<dbReference type="Pfam" id="PF12323">
    <property type="entry name" value="HTH_OrfB_IS605"/>
    <property type="match status" value="1"/>
</dbReference>
<feature type="domain" description="Transposase putative helix-turn-helix" evidence="9">
    <location>
        <begin position="81"/>
        <end position="116"/>
    </location>
</feature>
<dbReference type="Pfam" id="PF01385">
    <property type="entry name" value="OrfB_IS605"/>
    <property type="match status" value="1"/>
</dbReference>
<comment type="caution">
    <text evidence="10">The sequence shown here is derived from an EMBL/GenBank/DDBJ whole genome shotgun (WGS) entry which is preliminary data.</text>
</comment>
<keyword evidence="6" id="KW-0233">DNA recombination</keyword>
<evidence type="ECO:0000256" key="2">
    <source>
        <dbReference type="ARBA" id="ARBA00022578"/>
    </source>
</evidence>
<protein>
    <submittedName>
        <fullName evidence="10">26461_t:CDS:1</fullName>
    </submittedName>
</protein>
<evidence type="ECO:0000259" key="9">
    <source>
        <dbReference type="Pfam" id="PF12323"/>
    </source>
</evidence>
<keyword evidence="4" id="KW-0862">Zinc</keyword>
<dbReference type="NCBIfam" id="NF040570">
    <property type="entry name" value="guided_TnpB"/>
    <property type="match status" value="1"/>
</dbReference>
<dbReference type="InterPro" id="IPR001959">
    <property type="entry name" value="Transposase"/>
</dbReference>
<dbReference type="GO" id="GO:0032196">
    <property type="term" value="P:transposition"/>
    <property type="evidence" value="ECO:0007669"/>
    <property type="project" value="UniProtKB-KW"/>
</dbReference>
<reference evidence="10" key="1">
    <citation type="submission" date="2021-06" db="EMBL/GenBank/DDBJ databases">
        <authorList>
            <person name="Kallberg Y."/>
            <person name="Tangrot J."/>
            <person name="Rosling A."/>
        </authorList>
    </citation>
    <scope>NUCLEOTIDE SEQUENCE</scope>
    <source>
        <strain evidence="10">MA453B</strain>
    </source>
</reference>
<evidence type="ECO:0000313" key="10">
    <source>
        <dbReference type="EMBL" id="CAG8464553.1"/>
    </source>
</evidence>
<dbReference type="NCBIfam" id="TIGR01766">
    <property type="entry name" value="IS200/IS605 family accessory protein TnpB-like domain"/>
    <property type="match status" value="1"/>
</dbReference>
<keyword evidence="2" id="KW-0815">Transposition</keyword>
<dbReference type="InterPro" id="IPR051491">
    <property type="entry name" value="Recombinase/Transposase-rel"/>
</dbReference>
<dbReference type="OrthoDB" id="2413960at2759"/>
<sequence>MNKRKRHKFKPFWTENTLKLSQHLWINDDVIHKRSKGSWFSVNEQISINDIDSPEIIFKSNEKKEVNRLTVIPNKKVNGLLKTRKIRLYPNDEEKRILKEWMRASTWTYNRALELINSGESKGITHLKRLCVNKDSVDARISSVPYDVRGDAVIDLLNAIKINENKRFEMKKRKTRCFVVQARKWNTKGGKKYKFLKHIETKEPKPEVEHAVRVKLDRLNRFWMCVPVPLETKTRMSNGILSIDPGSHTFLTCYNPRGSVIEIGNNDIQKIRDIQDRCFKYQSIIDTSLGPENKRKRHRLRNKILKTYKRIRNMIDDSHRKAAKYLCEHHSQILIPDFRTKDMVNKKQRRINKETTKRLISWSHRKFLYFLRHKAREYGTNIVECTEEYTSKTCGHCGRLNDKSSKDFRCDHCDLFVDRDFNGARNILLKHLTENNGFLHPNDC</sequence>
<dbReference type="InterPro" id="IPR010095">
    <property type="entry name" value="Cas12f1-like_TNB"/>
</dbReference>
<evidence type="ECO:0000259" key="7">
    <source>
        <dbReference type="Pfam" id="PF01385"/>
    </source>
</evidence>
<dbReference type="GO" id="GO:0006310">
    <property type="term" value="P:DNA recombination"/>
    <property type="evidence" value="ECO:0007669"/>
    <property type="project" value="UniProtKB-KW"/>
</dbReference>
<name>A0A9N8VU89_9GLOM</name>
<comment type="similarity">
    <text evidence="1">In the C-terminal section; belongs to the transposase 35 family.</text>
</comment>
<dbReference type="Proteomes" id="UP000789405">
    <property type="component" value="Unassembled WGS sequence"/>
</dbReference>
<evidence type="ECO:0000256" key="6">
    <source>
        <dbReference type="ARBA" id="ARBA00023172"/>
    </source>
</evidence>
<organism evidence="10 11">
    <name type="scientific">Dentiscutata erythropus</name>
    <dbReference type="NCBI Taxonomy" id="1348616"/>
    <lineage>
        <taxon>Eukaryota</taxon>
        <taxon>Fungi</taxon>
        <taxon>Fungi incertae sedis</taxon>
        <taxon>Mucoromycota</taxon>
        <taxon>Glomeromycotina</taxon>
        <taxon>Glomeromycetes</taxon>
        <taxon>Diversisporales</taxon>
        <taxon>Gigasporaceae</taxon>
        <taxon>Dentiscutata</taxon>
    </lineage>
</organism>
<dbReference type="PANTHER" id="PTHR36172">
    <property type="match status" value="1"/>
</dbReference>
<keyword evidence="3" id="KW-0479">Metal-binding</keyword>
<evidence type="ECO:0000256" key="4">
    <source>
        <dbReference type="ARBA" id="ARBA00022833"/>
    </source>
</evidence>
<evidence type="ECO:0000256" key="5">
    <source>
        <dbReference type="ARBA" id="ARBA00023125"/>
    </source>
</evidence>
<dbReference type="Pfam" id="PF07282">
    <property type="entry name" value="Cas12f1-like_TNB"/>
    <property type="match status" value="1"/>
</dbReference>
<evidence type="ECO:0000256" key="3">
    <source>
        <dbReference type="ARBA" id="ARBA00022723"/>
    </source>
</evidence>
<evidence type="ECO:0000259" key="8">
    <source>
        <dbReference type="Pfam" id="PF07282"/>
    </source>
</evidence>
<feature type="domain" description="Cas12f1-like TNB" evidence="8">
    <location>
        <begin position="364"/>
        <end position="427"/>
    </location>
</feature>
<dbReference type="GO" id="GO:0046872">
    <property type="term" value="F:metal ion binding"/>
    <property type="evidence" value="ECO:0007669"/>
    <property type="project" value="UniProtKB-KW"/>
</dbReference>
<keyword evidence="5" id="KW-0238">DNA-binding</keyword>
<dbReference type="AlphaFoldDB" id="A0A9N8VU89"/>
<accession>A0A9N8VU89</accession>
<dbReference type="GO" id="GO:0003677">
    <property type="term" value="F:DNA binding"/>
    <property type="evidence" value="ECO:0007669"/>
    <property type="project" value="UniProtKB-KW"/>
</dbReference>
<gene>
    <name evidence="10" type="ORF">DERYTH_LOCUS1167</name>
</gene>
<evidence type="ECO:0000256" key="1">
    <source>
        <dbReference type="ARBA" id="ARBA00008761"/>
    </source>
</evidence>
<feature type="domain" description="Probable transposase IS891/IS1136/IS1341" evidence="7">
    <location>
        <begin position="225"/>
        <end position="345"/>
    </location>
</feature>
<evidence type="ECO:0000313" key="11">
    <source>
        <dbReference type="Proteomes" id="UP000789405"/>
    </source>
</evidence>
<keyword evidence="11" id="KW-1185">Reference proteome</keyword>
<proteinExistence type="inferred from homology"/>
<dbReference type="PANTHER" id="PTHR36172:SF1">
    <property type="entry name" value="RESOLVASE-RELATED"/>
    <property type="match status" value="1"/>
</dbReference>
<dbReference type="EMBL" id="CAJVPY010000306">
    <property type="protein sequence ID" value="CAG8464553.1"/>
    <property type="molecule type" value="Genomic_DNA"/>
</dbReference>
<dbReference type="InterPro" id="IPR021027">
    <property type="entry name" value="Transposase_put_HTH"/>
</dbReference>